<proteinExistence type="predicted"/>
<feature type="compositionally biased region" description="Basic residues" evidence="1">
    <location>
        <begin position="84"/>
        <end position="96"/>
    </location>
</feature>
<dbReference type="PROSITE" id="PS50181">
    <property type="entry name" value="FBOX"/>
    <property type="match status" value="1"/>
</dbReference>
<name>A0A3M6W5J5_HORWE</name>
<feature type="region of interest" description="Disordered" evidence="1">
    <location>
        <begin position="23"/>
        <end position="104"/>
    </location>
</feature>
<dbReference type="Pfam" id="PF00646">
    <property type="entry name" value="F-box"/>
    <property type="match status" value="1"/>
</dbReference>
<dbReference type="AlphaFoldDB" id="A0A3M6W5J5"/>
<sequence>MFNFRGFGFCEMSELEKVDVPVDGQKETEHSQHSTASVAPISGPAEEYTIVHTGKPKGKPKKRIEEEEDDDAPLVDHTAPLAKNSKKTKRLLKQQQKRQEKASSKVRNFLELPAELLQEVLGHLRPTDIIRVSQLNHATKNFIQEQEGAIAKDVMDRRYWVLRRCLPLPVYFEQVDQASKQALLNPSWQEKTAINRKPYQHIKTIDPEKVCSCPSCLLAWNNLNVVLDLAHFQWNLNHREPIPMIPRGTNPDWNIQLTDQHARIVQKAMDSPLAYAALLQTHLNTITGTLLRQTRPAGMAQKQPLHRHSKRAVPLPAKTVHPNLLYYLTEHDAMREDDEFLEREGKPSYEFPYHRDNYYNLLAYVPNRKWNKEEQRWVYYAQGFHERDLGWIRERFTPAPVSVAPQTVGEDAVSAPFVKRFAANLKT</sequence>
<dbReference type="InterPro" id="IPR036047">
    <property type="entry name" value="F-box-like_dom_sf"/>
</dbReference>
<feature type="compositionally biased region" description="Basic and acidic residues" evidence="1">
    <location>
        <begin position="23"/>
        <end position="32"/>
    </location>
</feature>
<accession>A0A3M6W5J5</accession>
<evidence type="ECO:0000259" key="2">
    <source>
        <dbReference type="PROSITE" id="PS50181"/>
    </source>
</evidence>
<protein>
    <recommendedName>
        <fullName evidence="2">F-box domain-containing protein</fullName>
    </recommendedName>
</protein>
<dbReference type="EMBL" id="QWIJ01001709">
    <property type="protein sequence ID" value="RMX73793.1"/>
    <property type="molecule type" value="Genomic_DNA"/>
</dbReference>
<reference evidence="3 4" key="1">
    <citation type="journal article" date="2018" name="BMC Genomics">
        <title>Genomic evidence for intraspecific hybridization in a clonal and extremely halotolerant yeast.</title>
        <authorList>
            <person name="Gostincar C."/>
            <person name="Stajich J.E."/>
            <person name="Zupancic J."/>
            <person name="Zalar P."/>
            <person name="Gunde-Cimerman N."/>
        </authorList>
    </citation>
    <scope>NUCLEOTIDE SEQUENCE [LARGE SCALE GENOMIC DNA]</scope>
    <source>
        <strain evidence="3 4">EXF-6656</strain>
    </source>
</reference>
<evidence type="ECO:0000313" key="4">
    <source>
        <dbReference type="Proteomes" id="UP000281245"/>
    </source>
</evidence>
<gene>
    <name evidence="3" type="ORF">D0869_13246</name>
</gene>
<comment type="caution">
    <text evidence="3">The sequence shown here is derived from an EMBL/GenBank/DDBJ whole genome shotgun (WGS) entry which is preliminary data.</text>
</comment>
<feature type="domain" description="F-box" evidence="2">
    <location>
        <begin position="106"/>
        <end position="154"/>
    </location>
</feature>
<dbReference type="Proteomes" id="UP000281245">
    <property type="component" value="Unassembled WGS sequence"/>
</dbReference>
<dbReference type="InterPro" id="IPR001810">
    <property type="entry name" value="F-box_dom"/>
</dbReference>
<organism evidence="3 4">
    <name type="scientific">Hortaea werneckii</name>
    <name type="common">Black yeast</name>
    <name type="synonym">Cladosporium werneckii</name>
    <dbReference type="NCBI Taxonomy" id="91943"/>
    <lineage>
        <taxon>Eukaryota</taxon>
        <taxon>Fungi</taxon>
        <taxon>Dikarya</taxon>
        <taxon>Ascomycota</taxon>
        <taxon>Pezizomycotina</taxon>
        <taxon>Dothideomycetes</taxon>
        <taxon>Dothideomycetidae</taxon>
        <taxon>Mycosphaerellales</taxon>
        <taxon>Teratosphaeriaceae</taxon>
        <taxon>Hortaea</taxon>
    </lineage>
</organism>
<dbReference type="SUPFAM" id="SSF81383">
    <property type="entry name" value="F-box domain"/>
    <property type="match status" value="1"/>
</dbReference>
<evidence type="ECO:0000256" key="1">
    <source>
        <dbReference type="SAM" id="MobiDB-lite"/>
    </source>
</evidence>
<evidence type="ECO:0000313" key="3">
    <source>
        <dbReference type="EMBL" id="RMX73793.1"/>
    </source>
</evidence>
<dbReference type="CDD" id="cd09917">
    <property type="entry name" value="F-box_SF"/>
    <property type="match status" value="1"/>
</dbReference>
<dbReference type="OrthoDB" id="3642468at2759"/>